<comment type="caution">
    <text evidence="1">The sequence shown here is derived from an EMBL/GenBank/DDBJ whole genome shotgun (WGS) entry which is preliminary data.</text>
</comment>
<dbReference type="EMBL" id="BARV01044313">
    <property type="protein sequence ID" value="GAI70849.1"/>
    <property type="molecule type" value="Genomic_DNA"/>
</dbReference>
<feature type="non-terminal residue" evidence="1">
    <location>
        <position position="1"/>
    </location>
</feature>
<feature type="non-terminal residue" evidence="1">
    <location>
        <position position="88"/>
    </location>
</feature>
<protein>
    <submittedName>
        <fullName evidence="1">Uncharacterized protein</fullName>
    </submittedName>
</protein>
<dbReference type="AlphaFoldDB" id="X1SSP0"/>
<accession>X1SSP0</accession>
<evidence type="ECO:0000313" key="1">
    <source>
        <dbReference type="EMBL" id="GAI70849.1"/>
    </source>
</evidence>
<sequence length="88" mass="9632">NAFSLPTGTSLKVLFSQDDGETKTWKGSSGVENDWDDCTTTGGATISLSTLDWSGAHFYYKMQFNSNAAQTATPVLEEIKVLYQKESI</sequence>
<organism evidence="1">
    <name type="scientific">marine sediment metagenome</name>
    <dbReference type="NCBI Taxonomy" id="412755"/>
    <lineage>
        <taxon>unclassified sequences</taxon>
        <taxon>metagenomes</taxon>
        <taxon>ecological metagenomes</taxon>
    </lineage>
</organism>
<gene>
    <name evidence="1" type="ORF">S06H3_65660</name>
</gene>
<proteinExistence type="predicted"/>
<reference evidence="1" key="1">
    <citation type="journal article" date="2014" name="Front. Microbiol.">
        <title>High frequency of phylogenetically diverse reductive dehalogenase-homologous genes in deep subseafloor sedimentary metagenomes.</title>
        <authorList>
            <person name="Kawai M."/>
            <person name="Futagami T."/>
            <person name="Toyoda A."/>
            <person name="Takaki Y."/>
            <person name="Nishi S."/>
            <person name="Hori S."/>
            <person name="Arai W."/>
            <person name="Tsubouchi T."/>
            <person name="Morono Y."/>
            <person name="Uchiyama I."/>
            <person name="Ito T."/>
            <person name="Fujiyama A."/>
            <person name="Inagaki F."/>
            <person name="Takami H."/>
        </authorList>
    </citation>
    <scope>NUCLEOTIDE SEQUENCE</scope>
    <source>
        <strain evidence="1">Expedition CK06-06</strain>
    </source>
</reference>
<name>X1SSP0_9ZZZZ</name>